<dbReference type="Gene3D" id="1.10.1270.10">
    <property type="entry name" value="TrpR-like"/>
    <property type="match status" value="1"/>
</dbReference>
<sequence length="97" mass="11251">MSKTIRTEAVDHLFEAVLQLKNKEECYLFFQDVCTVNELLSLSQRFEVARMLTQNKTYLEIAEQTGASTATISRVNRSLNYGSDGYQMVFKRMEKNQ</sequence>
<name>C6LKC6_9FIRM</name>
<dbReference type="GO" id="GO:0043565">
    <property type="term" value="F:sequence-specific DNA binding"/>
    <property type="evidence" value="ECO:0007669"/>
    <property type="project" value="InterPro"/>
</dbReference>
<evidence type="ECO:0000313" key="1">
    <source>
        <dbReference type="EMBL" id="EET59007.1"/>
    </source>
</evidence>
<dbReference type="PANTHER" id="PTHR40080">
    <property type="entry name" value="LMO1763 PROTEIN"/>
    <property type="match status" value="1"/>
</dbReference>
<dbReference type="InterPro" id="IPR010921">
    <property type="entry name" value="Trp_repressor/repl_initiator"/>
</dbReference>
<dbReference type="eggNOG" id="COG4496">
    <property type="taxonomic scope" value="Bacteria"/>
</dbReference>
<dbReference type="SUPFAM" id="SSF48295">
    <property type="entry name" value="TrpR-like"/>
    <property type="match status" value="1"/>
</dbReference>
<protein>
    <submittedName>
        <fullName evidence="1">TrpR family protein YerC/YecD</fullName>
    </submittedName>
</protein>
<dbReference type="Proteomes" id="UP000005561">
    <property type="component" value="Unassembled WGS sequence"/>
</dbReference>
<dbReference type="PIRSF" id="PIRSF012508">
    <property type="entry name" value="YerC"/>
    <property type="match status" value="1"/>
</dbReference>
<dbReference type="STRING" id="168384.SAMN05660368_03683"/>
<organism evidence="1 2">
    <name type="scientific">Marvinbryantia formatexigens DSM 14469</name>
    <dbReference type="NCBI Taxonomy" id="478749"/>
    <lineage>
        <taxon>Bacteria</taxon>
        <taxon>Bacillati</taxon>
        <taxon>Bacillota</taxon>
        <taxon>Clostridia</taxon>
        <taxon>Lachnospirales</taxon>
        <taxon>Lachnospiraceae</taxon>
        <taxon>Marvinbryantia</taxon>
    </lineage>
</organism>
<dbReference type="InterPro" id="IPR038116">
    <property type="entry name" value="TrpR-like_sf"/>
</dbReference>
<dbReference type="OrthoDB" id="2874807at2"/>
<dbReference type="InterPro" id="IPR013368">
    <property type="entry name" value="YecD_YerC"/>
</dbReference>
<proteinExistence type="predicted"/>
<accession>C6LKC6</accession>
<dbReference type="NCBIfam" id="TIGR02531">
    <property type="entry name" value="yecD_yerC"/>
    <property type="match status" value="1"/>
</dbReference>
<dbReference type="EMBL" id="ACCL02000023">
    <property type="protein sequence ID" value="EET59007.1"/>
    <property type="molecule type" value="Genomic_DNA"/>
</dbReference>
<dbReference type="InterPro" id="IPR000831">
    <property type="entry name" value="Trp_repress"/>
</dbReference>
<keyword evidence="2" id="KW-1185">Reference proteome</keyword>
<dbReference type="AlphaFoldDB" id="C6LKC6"/>
<dbReference type="Pfam" id="PF01371">
    <property type="entry name" value="Trp_repressor"/>
    <property type="match status" value="1"/>
</dbReference>
<dbReference type="RefSeq" id="WP_006863875.1">
    <property type="nucleotide sequence ID" value="NZ_ACCL02000023.1"/>
</dbReference>
<dbReference type="GO" id="GO:0003700">
    <property type="term" value="F:DNA-binding transcription factor activity"/>
    <property type="evidence" value="ECO:0007669"/>
    <property type="project" value="InterPro"/>
</dbReference>
<reference evidence="1" key="1">
    <citation type="submission" date="2009-07" db="EMBL/GenBank/DDBJ databases">
        <authorList>
            <person name="Weinstock G."/>
            <person name="Sodergren E."/>
            <person name="Clifton S."/>
            <person name="Fulton L."/>
            <person name="Fulton B."/>
            <person name="Courtney L."/>
            <person name="Fronick C."/>
            <person name="Harrison M."/>
            <person name="Strong C."/>
            <person name="Farmer C."/>
            <person name="Delahaunty K."/>
            <person name="Markovic C."/>
            <person name="Hall O."/>
            <person name="Minx P."/>
            <person name="Tomlinson C."/>
            <person name="Mitreva M."/>
            <person name="Nelson J."/>
            <person name="Hou S."/>
            <person name="Wollam A."/>
            <person name="Pepin K.H."/>
            <person name="Johnson M."/>
            <person name="Bhonagiri V."/>
            <person name="Nash W.E."/>
            <person name="Warren W."/>
            <person name="Chinwalla A."/>
            <person name="Mardis E.R."/>
            <person name="Wilson R.K."/>
        </authorList>
    </citation>
    <scope>NUCLEOTIDE SEQUENCE [LARGE SCALE GENOMIC DNA]</scope>
    <source>
        <strain evidence="1">DSM 14469</strain>
    </source>
</reference>
<gene>
    <name evidence="1" type="ORF">BRYFOR_09113</name>
</gene>
<dbReference type="PANTHER" id="PTHR40080:SF1">
    <property type="entry name" value="TRPR-LIKE PROTEIN YERC_YECD"/>
    <property type="match status" value="1"/>
</dbReference>
<comment type="caution">
    <text evidence="1">The sequence shown here is derived from an EMBL/GenBank/DDBJ whole genome shotgun (WGS) entry which is preliminary data.</text>
</comment>
<evidence type="ECO:0000313" key="2">
    <source>
        <dbReference type="Proteomes" id="UP000005561"/>
    </source>
</evidence>